<feature type="chain" id="PRO_5001490841" description="Secreted protein" evidence="1">
    <location>
        <begin position="25"/>
        <end position="69"/>
    </location>
</feature>
<dbReference type="Proteomes" id="UP000024635">
    <property type="component" value="Unassembled WGS sequence"/>
</dbReference>
<protein>
    <recommendedName>
        <fullName evidence="4">Secreted protein</fullName>
    </recommendedName>
</protein>
<evidence type="ECO:0000313" key="3">
    <source>
        <dbReference type="Proteomes" id="UP000024635"/>
    </source>
</evidence>
<proteinExistence type="predicted"/>
<name>A0A016WKW2_9BILA</name>
<feature type="signal peptide" evidence="1">
    <location>
        <begin position="1"/>
        <end position="24"/>
    </location>
</feature>
<evidence type="ECO:0000256" key="1">
    <source>
        <dbReference type="SAM" id="SignalP"/>
    </source>
</evidence>
<evidence type="ECO:0008006" key="4">
    <source>
        <dbReference type="Google" id="ProtNLM"/>
    </source>
</evidence>
<accession>A0A016WKW2</accession>
<evidence type="ECO:0000313" key="2">
    <source>
        <dbReference type="EMBL" id="EYC40236.1"/>
    </source>
</evidence>
<sequence>MMTFLWRLAHGLLFARVMLRLVFKTQIIRVENKGDDSSKSTPKSHLVYYRLSLPAERMNKRPNLTSVRN</sequence>
<gene>
    <name evidence="2" type="primary">Acey_s0623.g768</name>
    <name evidence="2" type="ORF">Y032_0623g768</name>
</gene>
<dbReference type="AlphaFoldDB" id="A0A016WKW2"/>
<organism evidence="2 3">
    <name type="scientific">Ancylostoma ceylanicum</name>
    <dbReference type="NCBI Taxonomy" id="53326"/>
    <lineage>
        <taxon>Eukaryota</taxon>
        <taxon>Metazoa</taxon>
        <taxon>Ecdysozoa</taxon>
        <taxon>Nematoda</taxon>
        <taxon>Chromadorea</taxon>
        <taxon>Rhabditida</taxon>
        <taxon>Rhabditina</taxon>
        <taxon>Rhabditomorpha</taxon>
        <taxon>Strongyloidea</taxon>
        <taxon>Ancylostomatidae</taxon>
        <taxon>Ancylostomatinae</taxon>
        <taxon>Ancylostoma</taxon>
    </lineage>
</organism>
<dbReference type="EMBL" id="JARK01000223">
    <property type="protein sequence ID" value="EYC40236.1"/>
    <property type="molecule type" value="Genomic_DNA"/>
</dbReference>
<reference evidence="3" key="1">
    <citation type="journal article" date="2015" name="Nat. Genet.">
        <title>The genome and transcriptome of the zoonotic hookworm Ancylostoma ceylanicum identify infection-specific gene families.</title>
        <authorList>
            <person name="Schwarz E.M."/>
            <person name="Hu Y."/>
            <person name="Antoshechkin I."/>
            <person name="Miller M.M."/>
            <person name="Sternberg P.W."/>
            <person name="Aroian R.V."/>
        </authorList>
    </citation>
    <scope>NUCLEOTIDE SEQUENCE</scope>
    <source>
        <strain evidence="3">HY135</strain>
    </source>
</reference>
<keyword evidence="1" id="KW-0732">Signal</keyword>
<comment type="caution">
    <text evidence="2">The sequence shown here is derived from an EMBL/GenBank/DDBJ whole genome shotgun (WGS) entry which is preliminary data.</text>
</comment>
<keyword evidence="3" id="KW-1185">Reference proteome</keyword>